<evidence type="ECO:0000313" key="9">
    <source>
        <dbReference type="EMBL" id="KAK8971054.1"/>
    </source>
</evidence>
<evidence type="ECO:0000256" key="3">
    <source>
        <dbReference type="ARBA" id="ARBA00023015"/>
    </source>
</evidence>
<evidence type="ECO:0000256" key="4">
    <source>
        <dbReference type="ARBA" id="ARBA00023163"/>
    </source>
</evidence>
<dbReference type="PANTHER" id="PTHR33057:SF228">
    <property type="entry name" value="TRANSCRIPTION REPRESSOR OFP8"/>
    <property type="match status" value="1"/>
</dbReference>
<keyword evidence="4 6" id="KW-0804">Transcription</keyword>
<evidence type="ECO:0000256" key="5">
    <source>
        <dbReference type="ARBA" id="ARBA00023242"/>
    </source>
</evidence>
<reference evidence="9 10" key="1">
    <citation type="journal article" date="2022" name="Nat. Plants">
        <title>Genomes of leafy and leafless Platanthera orchids illuminate the evolution of mycoheterotrophy.</title>
        <authorList>
            <person name="Li M.H."/>
            <person name="Liu K.W."/>
            <person name="Li Z."/>
            <person name="Lu H.C."/>
            <person name="Ye Q.L."/>
            <person name="Zhang D."/>
            <person name="Wang J.Y."/>
            <person name="Li Y.F."/>
            <person name="Zhong Z.M."/>
            <person name="Liu X."/>
            <person name="Yu X."/>
            <person name="Liu D.K."/>
            <person name="Tu X.D."/>
            <person name="Liu B."/>
            <person name="Hao Y."/>
            <person name="Liao X.Y."/>
            <person name="Jiang Y.T."/>
            <person name="Sun W.H."/>
            <person name="Chen J."/>
            <person name="Chen Y.Q."/>
            <person name="Ai Y."/>
            <person name="Zhai J.W."/>
            <person name="Wu S.S."/>
            <person name="Zhou Z."/>
            <person name="Hsiao Y.Y."/>
            <person name="Wu W.L."/>
            <person name="Chen Y.Y."/>
            <person name="Lin Y.F."/>
            <person name="Hsu J.L."/>
            <person name="Li C.Y."/>
            <person name="Wang Z.W."/>
            <person name="Zhao X."/>
            <person name="Zhong W.Y."/>
            <person name="Ma X.K."/>
            <person name="Ma L."/>
            <person name="Huang J."/>
            <person name="Chen G.Z."/>
            <person name="Huang M.Z."/>
            <person name="Huang L."/>
            <person name="Peng D.H."/>
            <person name="Luo Y.B."/>
            <person name="Zou S.Q."/>
            <person name="Chen S.P."/>
            <person name="Lan S."/>
            <person name="Tsai W.C."/>
            <person name="Van de Peer Y."/>
            <person name="Liu Z.J."/>
        </authorList>
    </citation>
    <scope>NUCLEOTIDE SEQUENCE [LARGE SCALE GENOMIC DNA]</scope>
    <source>
        <strain evidence="9">Lor288</strain>
    </source>
</reference>
<dbReference type="EMBL" id="JBBWWR010000001">
    <property type="protein sequence ID" value="KAK8971054.1"/>
    <property type="molecule type" value="Genomic_DNA"/>
</dbReference>
<dbReference type="InterPro" id="IPR006458">
    <property type="entry name" value="Ovate_C"/>
</dbReference>
<dbReference type="Pfam" id="PF04844">
    <property type="entry name" value="Ovate"/>
    <property type="match status" value="1"/>
</dbReference>
<protein>
    <recommendedName>
        <fullName evidence="6">Transcription repressor</fullName>
    </recommendedName>
    <alternativeName>
        <fullName evidence="6">Ovate family protein</fullName>
    </alternativeName>
</protein>
<comment type="subcellular location">
    <subcellularLocation>
        <location evidence="1 6">Nucleus</location>
    </subcellularLocation>
</comment>
<keyword evidence="2 6" id="KW-0678">Repressor</keyword>
<keyword evidence="5 6" id="KW-0539">Nucleus</keyword>
<accession>A0ABR2N4I9</accession>
<feature type="domain" description="OVATE" evidence="8">
    <location>
        <begin position="130"/>
        <end position="189"/>
    </location>
</feature>
<sequence length="190" mass="21023">MSSASRRRFSMKHPAVVVDVGCGCNRRRKLSSLLSYFQRRTKLHPRGGAAAAAAHNSFSTSPSSGAATSLWASTGMTNSSSSFYSASHEDSAASPAVVPQQATEKAAEKRRRRSRKKRGDESAVAESVEVVKESSEPYADFKESMVQMIVENELYSSEDLNDLLHRFLVINSPRHHHVILRAFADLWPRN</sequence>
<comment type="function">
    <text evidence="6">Transcriptional repressor that regulates multiple aspects of plant growth and development.</text>
</comment>
<organism evidence="9 10">
    <name type="scientific">Platanthera guangdongensis</name>
    <dbReference type="NCBI Taxonomy" id="2320717"/>
    <lineage>
        <taxon>Eukaryota</taxon>
        <taxon>Viridiplantae</taxon>
        <taxon>Streptophyta</taxon>
        <taxon>Embryophyta</taxon>
        <taxon>Tracheophyta</taxon>
        <taxon>Spermatophyta</taxon>
        <taxon>Magnoliopsida</taxon>
        <taxon>Liliopsida</taxon>
        <taxon>Asparagales</taxon>
        <taxon>Orchidaceae</taxon>
        <taxon>Orchidoideae</taxon>
        <taxon>Orchideae</taxon>
        <taxon>Orchidinae</taxon>
        <taxon>Platanthera</taxon>
    </lineage>
</organism>
<evidence type="ECO:0000313" key="10">
    <source>
        <dbReference type="Proteomes" id="UP001412067"/>
    </source>
</evidence>
<evidence type="ECO:0000256" key="2">
    <source>
        <dbReference type="ARBA" id="ARBA00022491"/>
    </source>
</evidence>
<feature type="compositionally biased region" description="Basic residues" evidence="7">
    <location>
        <begin position="108"/>
        <end position="117"/>
    </location>
</feature>
<feature type="region of interest" description="Disordered" evidence="7">
    <location>
        <begin position="82"/>
        <end position="125"/>
    </location>
</feature>
<dbReference type="NCBIfam" id="TIGR01568">
    <property type="entry name" value="A_thal_3678"/>
    <property type="match status" value="1"/>
</dbReference>
<dbReference type="PROSITE" id="PS51754">
    <property type="entry name" value="OVATE"/>
    <property type="match status" value="1"/>
</dbReference>
<keyword evidence="10" id="KW-1185">Reference proteome</keyword>
<evidence type="ECO:0000259" key="8">
    <source>
        <dbReference type="PROSITE" id="PS51754"/>
    </source>
</evidence>
<gene>
    <name evidence="9" type="ORF">KSP40_PGU016061</name>
</gene>
<dbReference type="InterPro" id="IPR038933">
    <property type="entry name" value="Ovate"/>
</dbReference>
<evidence type="ECO:0000256" key="6">
    <source>
        <dbReference type="RuleBase" id="RU367028"/>
    </source>
</evidence>
<evidence type="ECO:0000256" key="7">
    <source>
        <dbReference type="SAM" id="MobiDB-lite"/>
    </source>
</evidence>
<dbReference type="PANTHER" id="PTHR33057">
    <property type="entry name" value="TRANSCRIPTION REPRESSOR OFP7-RELATED"/>
    <property type="match status" value="1"/>
</dbReference>
<evidence type="ECO:0000256" key="1">
    <source>
        <dbReference type="ARBA" id="ARBA00004123"/>
    </source>
</evidence>
<proteinExistence type="predicted"/>
<keyword evidence="3 6" id="KW-0805">Transcription regulation</keyword>
<dbReference type="Proteomes" id="UP001412067">
    <property type="component" value="Unassembled WGS sequence"/>
</dbReference>
<comment type="caution">
    <text evidence="9">The sequence shown here is derived from an EMBL/GenBank/DDBJ whole genome shotgun (WGS) entry which is preliminary data.</text>
</comment>
<name>A0ABR2N4I9_9ASPA</name>